<dbReference type="SUPFAM" id="SSF143034">
    <property type="entry name" value="L35p-like"/>
    <property type="match status" value="1"/>
</dbReference>
<sequence>MTWIRGNKTNKSLAKRVKITGRKKIMKRPPGQNHFNAKEPGQSSRFKKGFLAVPKSIEKDIRTLLPNT</sequence>
<dbReference type="GO" id="GO:0005840">
    <property type="term" value="C:ribosome"/>
    <property type="evidence" value="ECO:0007669"/>
    <property type="project" value="UniProtKB-KW"/>
</dbReference>
<comment type="similarity">
    <text evidence="1">Belongs to the bacterial ribosomal protein bL35 family.</text>
</comment>
<evidence type="ECO:0000313" key="4">
    <source>
        <dbReference type="EMBL" id="KKS25031.1"/>
    </source>
</evidence>
<dbReference type="GO" id="GO:1990904">
    <property type="term" value="C:ribonucleoprotein complex"/>
    <property type="evidence" value="ECO:0007669"/>
    <property type="project" value="UniProtKB-KW"/>
</dbReference>
<evidence type="ECO:0000256" key="2">
    <source>
        <dbReference type="ARBA" id="ARBA00022980"/>
    </source>
</evidence>
<gene>
    <name evidence="4" type="ORF">UU84_C0049G0008</name>
</gene>
<evidence type="ECO:0000256" key="1">
    <source>
        <dbReference type="ARBA" id="ARBA00006598"/>
    </source>
</evidence>
<organism evidence="4 5">
    <name type="scientific">Candidatus Yanofskybacteria bacterium GW2011_GWC2_41_9</name>
    <dbReference type="NCBI Taxonomy" id="1619029"/>
    <lineage>
        <taxon>Bacteria</taxon>
        <taxon>Candidatus Yanofskyibacteriota</taxon>
    </lineage>
</organism>
<dbReference type="InterPro" id="IPR018265">
    <property type="entry name" value="Ribosomal_bL35_CS"/>
</dbReference>
<accession>A0A0G0ZSP5</accession>
<evidence type="ECO:0008006" key="6">
    <source>
        <dbReference type="Google" id="ProtNLM"/>
    </source>
</evidence>
<reference evidence="4 5" key="1">
    <citation type="journal article" date="2015" name="Nature">
        <title>rRNA introns, odd ribosomes, and small enigmatic genomes across a large radiation of phyla.</title>
        <authorList>
            <person name="Brown C.T."/>
            <person name="Hug L.A."/>
            <person name="Thomas B.C."/>
            <person name="Sharon I."/>
            <person name="Castelle C.J."/>
            <person name="Singh A."/>
            <person name="Wilkins M.J."/>
            <person name="Williams K.H."/>
            <person name="Banfield J.F."/>
        </authorList>
    </citation>
    <scope>NUCLEOTIDE SEQUENCE [LARGE SCALE GENOMIC DNA]</scope>
</reference>
<dbReference type="GO" id="GO:0006412">
    <property type="term" value="P:translation"/>
    <property type="evidence" value="ECO:0007669"/>
    <property type="project" value="InterPro"/>
</dbReference>
<proteinExistence type="inferred from homology"/>
<dbReference type="InterPro" id="IPR021137">
    <property type="entry name" value="Ribosomal_bL35-like"/>
</dbReference>
<evidence type="ECO:0000313" key="5">
    <source>
        <dbReference type="Proteomes" id="UP000033859"/>
    </source>
</evidence>
<dbReference type="InterPro" id="IPR037229">
    <property type="entry name" value="Ribosomal_bL35_sf"/>
</dbReference>
<name>A0A0G0ZSP5_9BACT</name>
<evidence type="ECO:0000256" key="3">
    <source>
        <dbReference type="ARBA" id="ARBA00023274"/>
    </source>
</evidence>
<dbReference type="GO" id="GO:0003735">
    <property type="term" value="F:structural constituent of ribosome"/>
    <property type="evidence" value="ECO:0007669"/>
    <property type="project" value="InterPro"/>
</dbReference>
<dbReference type="Pfam" id="PF01632">
    <property type="entry name" value="Ribosomal_L35p"/>
    <property type="match status" value="1"/>
</dbReference>
<dbReference type="EMBL" id="LCCE01000049">
    <property type="protein sequence ID" value="KKS25031.1"/>
    <property type="molecule type" value="Genomic_DNA"/>
</dbReference>
<keyword evidence="2" id="KW-0689">Ribosomal protein</keyword>
<comment type="caution">
    <text evidence="4">The sequence shown here is derived from an EMBL/GenBank/DDBJ whole genome shotgun (WGS) entry which is preliminary data.</text>
</comment>
<dbReference type="PROSITE" id="PS00936">
    <property type="entry name" value="RIBOSOMAL_L35"/>
    <property type="match status" value="1"/>
</dbReference>
<protein>
    <recommendedName>
        <fullName evidence="6">50S ribosomal protein L35</fullName>
    </recommendedName>
</protein>
<keyword evidence="3" id="KW-0687">Ribonucleoprotein</keyword>
<dbReference type="Proteomes" id="UP000033859">
    <property type="component" value="Unassembled WGS sequence"/>
</dbReference>
<dbReference type="AlphaFoldDB" id="A0A0G0ZSP5"/>
<dbReference type="Gene3D" id="4.10.410.60">
    <property type="match status" value="1"/>
</dbReference>